<feature type="domain" description="tRNA-splicing endonuclease subunit Sen54 N-terminal" evidence="4">
    <location>
        <begin position="45"/>
        <end position="109"/>
    </location>
</feature>
<dbReference type="GO" id="GO:0000379">
    <property type="term" value="P:tRNA-type intron splice site recognition and cleavage"/>
    <property type="evidence" value="ECO:0007669"/>
    <property type="project" value="TreeGrafter"/>
</dbReference>
<dbReference type="PANTHER" id="PTHR21027:SF1">
    <property type="entry name" value="TRNA-SPLICING ENDONUCLEASE SUBUNIT SEN54"/>
    <property type="match status" value="1"/>
</dbReference>
<dbReference type="GO" id="GO:0000214">
    <property type="term" value="C:tRNA-intron endonuclease complex"/>
    <property type="evidence" value="ECO:0007669"/>
    <property type="project" value="TreeGrafter"/>
</dbReference>
<evidence type="ECO:0000313" key="5">
    <source>
        <dbReference type="EMBL" id="KAG2218822.1"/>
    </source>
</evidence>
<evidence type="ECO:0000256" key="1">
    <source>
        <dbReference type="ARBA" id="ARBA00005736"/>
    </source>
</evidence>
<dbReference type="EMBL" id="JAEPRB010000208">
    <property type="protein sequence ID" value="KAG2218822.1"/>
    <property type="molecule type" value="Genomic_DNA"/>
</dbReference>
<dbReference type="AlphaFoldDB" id="A0A8H7RX14"/>
<name>A0A8H7RX14_9FUNG</name>
<keyword evidence="2" id="KW-0819">tRNA processing</keyword>
<dbReference type="Pfam" id="PF12928">
    <property type="entry name" value="tRNA_int_end_N2"/>
    <property type="match status" value="1"/>
</dbReference>
<proteinExistence type="inferred from homology"/>
<gene>
    <name evidence="5" type="ORF">INT45_007589</name>
</gene>
<dbReference type="InterPro" id="IPR024336">
    <property type="entry name" value="tRNA_splic_suSen54_N"/>
</dbReference>
<feature type="compositionally biased region" description="Basic and acidic residues" evidence="3">
    <location>
        <begin position="22"/>
        <end position="36"/>
    </location>
</feature>
<evidence type="ECO:0000259" key="4">
    <source>
        <dbReference type="Pfam" id="PF12928"/>
    </source>
</evidence>
<keyword evidence="6" id="KW-1185">Reference proteome</keyword>
<feature type="compositionally biased region" description="Acidic residues" evidence="3">
    <location>
        <begin position="1"/>
        <end position="10"/>
    </location>
</feature>
<reference evidence="5 6" key="1">
    <citation type="submission" date="2020-12" db="EMBL/GenBank/DDBJ databases">
        <title>Metabolic potential, ecology and presence of endohyphal bacteria is reflected in genomic diversity of Mucoromycotina.</title>
        <authorList>
            <person name="Muszewska A."/>
            <person name="Okrasinska A."/>
            <person name="Steczkiewicz K."/>
            <person name="Drgas O."/>
            <person name="Orlowska M."/>
            <person name="Perlinska-Lenart U."/>
            <person name="Aleksandrzak-Piekarczyk T."/>
            <person name="Szatraj K."/>
            <person name="Zielenkiewicz U."/>
            <person name="Pilsyk S."/>
            <person name="Malc E."/>
            <person name="Mieczkowski P."/>
            <person name="Kruszewska J.S."/>
            <person name="Biernat P."/>
            <person name="Pawlowska J."/>
        </authorList>
    </citation>
    <scope>NUCLEOTIDE SEQUENCE [LARGE SCALE GENOMIC DNA]</scope>
    <source>
        <strain evidence="5 6">CBS 142.35</strain>
    </source>
</reference>
<comment type="similarity">
    <text evidence="1">Belongs to the SEN54 family.</text>
</comment>
<dbReference type="Proteomes" id="UP000646827">
    <property type="component" value="Unassembled WGS sequence"/>
</dbReference>
<organism evidence="5 6">
    <name type="scientific">Circinella minor</name>
    <dbReference type="NCBI Taxonomy" id="1195481"/>
    <lineage>
        <taxon>Eukaryota</taxon>
        <taxon>Fungi</taxon>
        <taxon>Fungi incertae sedis</taxon>
        <taxon>Mucoromycota</taxon>
        <taxon>Mucoromycotina</taxon>
        <taxon>Mucoromycetes</taxon>
        <taxon>Mucorales</taxon>
        <taxon>Lichtheimiaceae</taxon>
        <taxon>Circinella</taxon>
    </lineage>
</organism>
<accession>A0A8H7RX14</accession>
<dbReference type="PANTHER" id="PTHR21027">
    <property type="entry name" value="TRNA-SPLICING ENDONUCLEASE SUBUNIT SEN54"/>
    <property type="match status" value="1"/>
</dbReference>
<feature type="region of interest" description="Disordered" evidence="3">
    <location>
        <begin position="1"/>
        <end position="36"/>
    </location>
</feature>
<dbReference type="InterPro" id="IPR024337">
    <property type="entry name" value="tRNA_splic_suSen54"/>
</dbReference>
<evidence type="ECO:0000313" key="6">
    <source>
        <dbReference type="Proteomes" id="UP000646827"/>
    </source>
</evidence>
<dbReference type="OrthoDB" id="408683at2759"/>
<protein>
    <recommendedName>
        <fullName evidence="4">tRNA-splicing endonuclease subunit Sen54 N-terminal domain-containing protein</fullName>
    </recommendedName>
</protein>
<evidence type="ECO:0000256" key="3">
    <source>
        <dbReference type="SAM" id="MobiDB-lite"/>
    </source>
</evidence>
<sequence>MSDSEGEEAPDYSTLLQRSRHGQKENVYHPSKESSIEQSRDALFAVIDEKKKVSEKNMSYGTLDRTTGLTTVSRHRGTHFRVMGHMVKGSMTLYLEEAAWLINMNALSISEAGLEDYFSLMFSKSDNWITFEKYQVYTYLRRLGYIVQRSSVTMTTTSTTHDLVPSFWNRHCNWFIQTIVHFVKRILIYCFGTRPIVCDNQCSTYQSVYSTLKIIPSSSTWYKPFSNQKETKSSFDWDIYRPNTHWKKRDPGIPDFRIVVTSSRDAIPSLAKYQQIFGDLEQMPRNPTSFNQIRYTNSSNLSFLLAVVDDTGAISFLRICGDGVIDITRPRDKR</sequence>
<evidence type="ECO:0000256" key="2">
    <source>
        <dbReference type="ARBA" id="ARBA00022694"/>
    </source>
</evidence>
<comment type="caution">
    <text evidence="5">The sequence shown here is derived from an EMBL/GenBank/DDBJ whole genome shotgun (WGS) entry which is preliminary data.</text>
</comment>